<protein>
    <submittedName>
        <fullName evidence="1">Uncharacterized protein</fullName>
    </submittedName>
</protein>
<sequence>MGIVNLMDKKNRFRKQFIVLIVLVLAAFSICSAVVIYVDPFFHYHAPLKGFPYVVDNQLSQNPGMAKNMEYEGCIIGSSMTVNFDTDDFKELLNVNTIKLSYSGAYPKDDYNILSIVFDKDTYARKNGDVKAVFFAMDIPTMTADIKTTKYPLPEYLYDKNYLNDVKYLLNKDVLLQYIMRPMIQGQGSDLSEIYASWWTPDYYNIQWVMHNYDEPEYVEKETAADAFLPQTKENLEVNILPFVENNPDTQFYFFFPPYSILYWHNVMQENTFEATFNQYSYVADRLLEYDNVHLFYFQTMPEILDLNNYADYSHYKPDINRFMVECFKDGSYEIHSSEEMKSELGKMRDMIAAFDFDELINKEW</sequence>
<dbReference type="Proteomes" id="UP000182624">
    <property type="component" value="Unassembled WGS sequence"/>
</dbReference>
<accession>A0A1I5VN96</accession>
<reference evidence="2" key="1">
    <citation type="submission" date="2016-10" db="EMBL/GenBank/DDBJ databases">
        <authorList>
            <person name="Varghese N."/>
            <person name="Submissions S."/>
        </authorList>
    </citation>
    <scope>NUCLEOTIDE SEQUENCE [LARGE SCALE GENOMIC DNA]</scope>
    <source>
        <strain evidence="2">P18</strain>
    </source>
</reference>
<proteinExistence type="predicted"/>
<dbReference type="AlphaFoldDB" id="A0A1I5VN96"/>
<gene>
    <name evidence="1" type="ORF">SAMN04487928_11829</name>
</gene>
<dbReference type="EMBL" id="FOXO01000018">
    <property type="protein sequence ID" value="SFQ08975.1"/>
    <property type="molecule type" value="Genomic_DNA"/>
</dbReference>
<evidence type="ECO:0000313" key="2">
    <source>
        <dbReference type="Proteomes" id="UP000182624"/>
    </source>
</evidence>
<keyword evidence="2" id="KW-1185">Reference proteome</keyword>
<evidence type="ECO:0000313" key="1">
    <source>
        <dbReference type="EMBL" id="SFQ08975.1"/>
    </source>
</evidence>
<organism evidence="1 2">
    <name type="scientific">Butyrivibrio proteoclasticus</name>
    <dbReference type="NCBI Taxonomy" id="43305"/>
    <lineage>
        <taxon>Bacteria</taxon>
        <taxon>Bacillati</taxon>
        <taxon>Bacillota</taxon>
        <taxon>Clostridia</taxon>
        <taxon>Lachnospirales</taxon>
        <taxon>Lachnospiraceae</taxon>
        <taxon>Butyrivibrio</taxon>
    </lineage>
</organism>
<name>A0A1I5VN96_9FIRM</name>